<dbReference type="EMBL" id="CP013690">
    <property type="protein sequence ID" value="ALU26833.1"/>
    <property type="molecule type" value="Genomic_DNA"/>
</dbReference>
<dbReference type="KEGG" id="mod:AS202_12050"/>
<evidence type="ECO:0008006" key="4">
    <source>
        <dbReference type="Google" id="ProtNLM"/>
    </source>
</evidence>
<dbReference type="RefSeq" id="WP_006260084.1">
    <property type="nucleotide sequence ID" value="NZ_CP013690.1"/>
</dbReference>
<dbReference type="KEGG" id="mod:AS202_15700"/>
<organism evidence="2 3">
    <name type="scientific">Myroides odoratimimus</name>
    <dbReference type="NCBI Taxonomy" id="76832"/>
    <lineage>
        <taxon>Bacteria</taxon>
        <taxon>Pseudomonadati</taxon>
        <taxon>Bacteroidota</taxon>
        <taxon>Flavobacteriia</taxon>
        <taxon>Flavobacteriales</taxon>
        <taxon>Flavobacteriaceae</taxon>
        <taxon>Myroides</taxon>
    </lineage>
</organism>
<protein>
    <recommendedName>
        <fullName evidence="4">Restriction endonuclease</fullName>
    </recommendedName>
</protein>
<dbReference type="AlphaFoldDB" id="A0AAI8C6D3"/>
<reference evidence="2 3" key="1">
    <citation type="journal article" date="2016" name="J. Zhejiang Univ. Sci. B">
        <title>Antibiotic resistance mechanisms of Myroides sp.</title>
        <authorList>
            <person name="Hu S."/>
            <person name="Yuan S."/>
            <person name="Qu H."/>
            <person name="Jiang T."/>
            <person name="Zhou Y."/>
            <person name="Wang M."/>
            <person name="Ming D."/>
        </authorList>
    </citation>
    <scope>NUCLEOTIDE SEQUENCE [LARGE SCALE GENOMIC DNA]</scope>
    <source>
        <strain evidence="2 3">PR63039</strain>
    </source>
</reference>
<dbReference type="EMBL" id="CP013690">
    <property type="protein sequence ID" value="ALU27498.1"/>
    <property type="molecule type" value="Genomic_DNA"/>
</dbReference>
<name>A0AAI8C6D3_9FLAO</name>
<evidence type="ECO:0000313" key="2">
    <source>
        <dbReference type="EMBL" id="ALU27498.1"/>
    </source>
</evidence>
<sequence length="326" mass="38211">MATINGFIRSYGAAVRRSERDQQRRNREAAKKFKEQQKQLEFQNVAQAVSEWNNYVQILKSVHKETSEKIDWIKIKNEPRPTEPIYINNNEIEAKQRLASFKPNLLDKIFGSTNKKIKNLENQILIARKKDEDKYQIAIKDHKKELLYWEELHKIALGIEQKQTESYLAAIQYFEPFSEISELGSQIKFVFEENHIEIDINTNSIDVIPNYELRQTSTGKLSKKNMSKTNYYELYQDHICSVVLRISREVFAYLPIDYAIINALSEMVDSQSGHLENKVVLSVKIIPETIEKLNLEMLDPSDSMRNFIHNMNFKKTSGFQEVQKIQ</sequence>
<dbReference type="Proteomes" id="UP000069030">
    <property type="component" value="Chromosome"/>
</dbReference>
<evidence type="ECO:0000313" key="1">
    <source>
        <dbReference type="EMBL" id="ALU26833.1"/>
    </source>
</evidence>
<accession>A0AAI8C6D3</accession>
<evidence type="ECO:0000313" key="3">
    <source>
        <dbReference type="Proteomes" id="UP000069030"/>
    </source>
</evidence>
<gene>
    <name evidence="1" type="ORF">AS202_12050</name>
    <name evidence="2" type="ORF">AS202_15700</name>
</gene>
<proteinExistence type="predicted"/>